<sequence>MKKTILFFALLLLAAQPLFAAESDTVRVSAGPVMMYDAFNQEVGIGGQFALGYRLNSSWEAEVYGATTSHFDVDTDLTGGDASVSVLTLGGRYVSSMGTHSKGFISAGIGALELEAENSLAGEDDSRCGGVARFGVGVDIPFTDHIGMTCGAGFNRGFGGTDEVILFDLTTSLFCSF</sequence>
<evidence type="ECO:0000256" key="2">
    <source>
        <dbReference type="SAM" id="SignalP"/>
    </source>
</evidence>
<dbReference type="InterPro" id="IPR027385">
    <property type="entry name" value="Beta-barrel_OMP"/>
</dbReference>
<proteinExistence type="predicted"/>
<dbReference type="RefSeq" id="WP_236890741.1">
    <property type="nucleotide sequence ID" value="NZ_AP024488.1"/>
</dbReference>
<accession>A0ABN6EXT8</accession>
<evidence type="ECO:0000313" key="5">
    <source>
        <dbReference type="Proteomes" id="UP001320148"/>
    </source>
</evidence>
<feature type="signal peptide" evidence="2">
    <location>
        <begin position="1"/>
        <end position="20"/>
    </location>
</feature>
<evidence type="ECO:0000313" key="4">
    <source>
        <dbReference type="EMBL" id="BCS94424.1"/>
    </source>
</evidence>
<evidence type="ECO:0000259" key="3">
    <source>
        <dbReference type="Pfam" id="PF13505"/>
    </source>
</evidence>
<dbReference type="SUPFAM" id="SSF56925">
    <property type="entry name" value="OMPA-like"/>
    <property type="match status" value="1"/>
</dbReference>
<feature type="domain" description="Outer membrane protein beta-barrel" evidence="3">
    <location>
        <begin position="7"/>
        <end position="150"/>
    </location>
</feature>
<dbReference type="InterPro" id="IPR011250">
    <property type="entry name" value="OMP/PagP_B-barrel"/>
</dbReference>
<dbReference type="EMBL" id="AP024488">
    <property type="protein sequence ID" value="BCS94424.1"/>
    <property type="molecule type" value="Genomic_DNA"/>
</dbReference>
<protein>
    <recommendedName>
        <fullName evidence="3">Outer membrane protein beta-barrel domain-containing protein</fullName>
    </recommendedName>
</protein>
<feature type="chain" id="PRO_5046963089" description="Outer membrane protein beta-barrel domain-containing protein" evidence="2">
    <location>
        <begin position="21"/>
        <end position="177"/>
    </location>
</feature>
<organism evidence="4 5">
    <name type="scientific">Desulfoluna limicola</name>
    <dbReference type="NCBI Taxonomy" id="2810562"/>
    <lineage>
        <taxon>Bacteria</taxon>
        <taxon>Pseudomonadati</taxon>
        <taxon>Thermodesulfobacteriota</taxon>
        <taxon>Desulfobacteria</taxon>
        <taxon>Desulfobacterales</taxon>
        <taxon>Desulfolunaceae</taxon>
        <taxon>Desulfoluna</taxon>
    </lineage>
</organism>
<keyword evidence="5" id="KW-1185">Reference proteome</keyword>
<dbReference type="Pfam" id="PF13505">
    <property type="entry name" value="OMP_b-brl"/>
    <property type="match status" value="1"/>
</dbReference>
<gene>
    <name evidence="4" type="ORF">DSLASN_00560</name>
</gene>
<dbReference type="Gene3D" id="2.40.160.20">
    <property type="match status" value="1"/>
</dbReference>
<reference evidence="4 5" key="1">
    <citation type="submission" date="2021-02" db="EMBL/GenBank/DDBJ databases">
        <title>Complete genome of Desulfoluna sp. strain ASN36.</title>
        <authorList>
            <person name="Takahashi A."/>
            <person name="Kojima H."/>
            <person name="Fukui M."/>
        </authorList>
    </citation>
    <scope>NUCLEOTIDE SEQUENCE [LARGE SCALE GENOMIC DNA]</scope>
    <source>
        <strain evidence="4 5">ASN36</strain>
    </source>
</reference>
<evidence type="ECO:0000256" key="1">
    <source>
        <dbReference type="ARBA" id="ARBA00022729"/>
    </source>
</evidence>
<dbReference type="Proteomes" id="UP001320148">
    <property type="component" value="Chromosome"/>
</dbReference>
<keyword evidence="1 2" id="KW-0732">Signal</keyword>
<name>A0ABN6EXT8_9BACT</name>